<dbReference type="STRING" id="272630.MexAM1_META1p2640"/>
<reference evidence="2 3" key="1">
    <citation type="journal article" date="2009" name="PLoS ONE">
        <title>Methylobacterium genome sequences: a reference blueprint to investigate microbial metabolism of C1 compounds from natural and industrial sources.</title>
        <authorList>
            <person name="Vuilleumier S."/>
            <person name="Chistoserdova L."/>
            <person name="Lee M.-C."/>
            <person name="Bringel F."/>
            <person name="Lajus A."/>
            <person name="Zhou Y."/>
            <person name="Gourion B."/>
            <person name="Barbe V."/>
            <person name="Chang J."/>
            <person name="Cruveiller S."/>
            <person name="Dossat C."/>
            <person name="Gillett W."/>
            <person name="Gruffaz C."/>
            <person name="Haugen E."/>
            <person name="Hourcade E."/>
            <person name="Levy R."/>
            <person name="Mangenot S."/>
            <person name="Muller E."/>
            <person name="Nadalig T."/>
            <person name="Pagni M."/>
            <person name="Penny C."/>
            <person name="Peyraud R."/>
            <person name="Robinson D.G."/>
            <person name="Roche D."/>
            <person name="Rouy Z."/>
            <person name="Saenampechek C."/>
            <person name="Salvignol G."/>
            <person name="Vallenet D."/>
            <person name="Wu Z."/>
            <person name="Marx C.J."/>
            <person name="Vorholt J.A."/>
            <person name="Olson M.V."/>
            <person name="Kaul R."/>
            <person name="Weissenbach J."/>
            <person name="Medigue C."/>
            <person name="Lidstrom M.E."/>
        </authorList>
    </citation>
    <scope>NUCLEOTIDE SEQUENCE [LARGE SCALE GENOMIC DNA]</scope>
    <source>
        <strain evidence="3">ATCC 14718 / DSM 1338 / JCM 2805 / NCIMB 9133 / AM1</strain>
    </source>
</reference>
<evidence type="ECO:0000313" key="2">
    <source>
        <dbReference type="EMBL" id="ACS40410.1"/>
    </source>
</evidence>
<sequence length="70" mass="7122">MAPNTPARRIGAQKHAGVTHRTATPDPSARPRDLRDPGGAVALRLPEAGPAGTARGVAPIPAPRAEAEPC</sequence>
<organism evidence="2 3">
    <name type="scientific">Methylorubrum extorquens (strain ATCC 14718 / DSM 1338 / JCM 2805 / NCIMB 9133 / AM1)</name>
    <name type="common">Methylobacterium extorquens</name>
    <dbReference type="NCBI Taxonomy" id="272630"/>
    <lineage>
        <taxon>Bacteria</taxon>
        <taxon>Pseudomonadati</taxon>
        <taxon>Pseudomonadota</taxon>
        <taxon>Alphaproteobacteria</taxon>
        <taxon>Hyphomicrobiales</taxon>
        <taxon>Methylobacteriaceae</taxon>
        <taxon>Methylorubrum</taxon>
    </lineage>
</organism>
<dbReference type="HOGENOM" id="CLU_2753212_0_0_5"/>
<keyword evidence="3" id="KW-1185">Reference proteome</keyword>
<accession>C5ASG9</accession>
<gene>
    <name evidence="2" type="ordered locus">MexAM1_META1p2640</name>
</gene>
<dbReference type="AlphaFoldDB" id="C5ASG9"/>
<dbReference type="Proteomes" id="UP000009081">
    <property type="component" value="Chromosome"/>
</dbReference>
<proteinExistence type="predicted"/>
<dbReference type="KEGG" id="mea:Mex_1p2640"/>
<protein>
    <submittedName>
        <fullName evidence="2">Uncharacterized protein</fullName>
    </submittedName>
</protein>
<feature type="region of interest" description="Disordered" evidence="1">
    <location>
        <begin position="1"/>
        <end position="70"/>
    </location>
</feature>
<evidence type="ECO:0000256" key="1">
    <source>
        <dbReference type="SAM" id="MobiDB-lite"/>
    </source>
</evidence>
<dbReference type="EMBL" id="CP001510">
    <property type="protein sequence ID" value="ACS40410.1"/>
    <property type="molecule type" value="Genomic_DNA"/>
</dbReference>
<evidence type="ECO:0000313" key="3">
    <source>
        <dbReference type="Proteomes" id="UP000009081"/>
    </source>
</evidence>
<name>C5ASG9_METEA</name>